<keyword evidence="1" id="KW-1133">Transmembrane helix</keyword>
<proteinExistence type="predicted"/>
<organism evidence="2 3">
    <name type="scientific">Porcisia hertigi</name>
    <dbReference type="NCBI Taxonomy" id="2761500"/>
    <lineage>
        <taxon>Eukaryota</taxon>
        <taxon>Discoba</taxon>
        <taxon>Euglenozoa</taxon>
        <taxon>Kinetoplastea</taxon>
        <taxon>Metakinetoplastina</taxon>
        <taxon>Trypanosomatida</taxon>
        <taxon>Trypanosomatidae</taxon>
        <taxon>Leishmaniinae</taxon>
        <taxon>Porcisia</taxon>
    </lineage>
</organism>
<dbReference type="Proteomes" id="UP000674318">
    <property type="component" value="Chromosome 1"/>
</dbReference>
<dbReference type="AlphaFoldDB" id="A0A836LMH4"/>
<sequence>MMSSVLYNFGYELGSKQIRRYVVNDVRSVHRALASNIQDYLAYEGVKEENPVSLKNVFLKVFTLGVAAGAYALSKRQVSGLLLAGSFLFFGMLIVFQIAYNIVQNNGDIIFVGTGRLIEDKLRSQKPCFCHLVNRRLCVRLTQEDLSIPVVTLTVQLIGPSSLFSQPPVYSEAVKTVQYGQFFGSTGFFFPPPLLKLVDELLESAVSTKRK</sequence>
<feature type="transmembrane region" description="Helical" evidence="1">
    <location>
        <begin position="81"/>
        <end position="100"/>
    </location>
</feature>
<comment type="caution">
    <text evidence="2">The sequence shown here is derived from an EMBL/GenBank/DDBJ whole genome shotgun (WGS) entry which is preliminary data.</text>
</comment>
<dbReference type="KEGG" id="phet:94293821"/>
<keyword evidence="3" id="KW-1185">Reference proteome</keyword>
<dbReference type="GeneID" id="94293821"/>
<dbReference type="OrthoDB" id="277140at2759"/>
<evidence type="ECO:0000313" key="3">
    <source>
        <dbReference type="Proteomes" id="UP000674318"/>
    </source>
</evidence>
<dbReference type="EMBL" id="JAFJZO010000001">
    <property type="protein sequence ID" value="KAG5512291.1"/>
    <property type="molecule type" value="Genomic_DNA"/>
</dbReference>
<reference evidence="2 3" key="1">
    <citation type="submission" date="2021-02" db="EMBL/GenBank/DDBJ databases">
        <title>Porcisia hertigi Genome sequencing and assembly.</title>
        <authorList>
            <person name="Almutairi H."/>
            <person name="Gatherer D."/>
        </authorList>
    </citation>
    <scope>NUCLEOTIDE SEQUENCE [LARGE SCALE GENOMIC DNA]</scope>
    <source>
        <strain evidence="2 3">C119</strain>
    </source>
</reference>
<protein>
    <submittedName>
        <fullName evidence="2">Uncharacterized protein</fullName>
    </submittedName>
</protein>
<name>A0A836LMH4_9TRYP</name>
<accession>A0A836LMH4</accession>
<evidence type="ECO:0000313" key="2">
    <source>
        <dbReference type="EMBL" id="KAG5512291.1"/>
    </source>
</evidence>
<keyword evidence="1" id="KW-0472">Membrane</keyword>
<dbReference type="RefSeq" id="XP_067760003.1">
    <property type="nucleotide sequence ID" value="XM_067903744.1"/>
</dbReference>
<gene>
    <name evidence="2" type="ORF">JKF63_07813</name>
</gene>
<evidence type="ECO:0000256" key="1">
    <source>
        <dbReference type="SAM" id="Phobius"/>
    </source>
</evidence>
<keyword evidence="1" id="KW-0812">Transmembrane</keyword>